<protein>
    <submittedName>
        <fullName evidence="2">Uncharacterized protein</fullName>
    </submittedName>
</protein>
<organism evidence="2 3">
    <name type="scientific">Eumeta variegata</name>
    <name type="common">Bagworm moth</name>
    <name type="synonym">Eumeta japonica</name>
    <dbReference type="NCBI Taxonomy" id="151549"/>
    <lineage>
        <taxon>Eukaryota</taxon>
        <taxon>Metazoa</taxon>
        <taxon>Ecdysozoa</taxon>
        <taxon>Arthropoda</taxon>
        <taxon>Hexapoda</taxon>
        <taxon>Insecta</taxon>
        <taxon>Pterygota</taxon>
        <taxon>Neoptera</taxon>
        <taxon>Endopterygota</taxon>
        <taxon>Lepidoptera</taxon>
        <taxon>Glossata</taxon>
        <taxon>Ditrysia</taxon>
        <taxon>Tineoidea</taxon>
        <taxon>Psychidae</taxon>
        <taxon>Oiketicinae</taxon>
        <taxon>Eumeta</taxon>
    </lineage>
</organism>
<evidence type="ECO:0000313" key="2">
    <source>
        <dbReference type="EMBL" id="GBP68655.1"/>
    </source>
</evidence>
<comment type="caution">
    <text evidence="2">The sequence shown here is derived from an EMBL/GenBank/DDBJ whole genome shotgun (WGS) entry which is preliminary data.</text>
</comment>
<dbReference type="EMBL" id="BGZK01001019">
    <property type="protein sequence ID" value="GBP68655.1"/>
    <property type="molecule type" value="Genomic_DNA"/>
</dbReference>
<accession>A0A4C1Y2P2</accession>
<sequence length="112" mass="11999">MTPFLFNRKRDETLAGVAVRDRRRTSRGGRRPQARPPGGAAAPASDYGAGSVAAARDRTQPVSLRLNKSAVCVIPKRCATQAPRAPVCQPVSVPPRRSEAGTCCPMMINSNR</sequence>
<gene>
    <name evidence="2" type="ORF">EVAR_47661_1</name>
</gene>
<evidence type="ECO:0000313" key="3">
    <source>
        <dbReference type="Proteomes" id="UP000299102"/>
    </source>
</evidence>
<name>A0A4C1Y2P2_EUMVA</name>
<dbReference type="Proteomes" id="UP000299102">
    <property type="component" value="Unassembled WGS sequence"/>
</dbReference>
<evidence type="ECO:0000256" key="1">
    <source>
        <dbReference type="SAM" id="MobiDB-lite"/>
    </source>
</evidence>
<feature type="region of interest" description="Disordered" evidence="1">
    <location>
        <begin position="16"/>
        <end position="54"/>
    </location>
</feature>
<dbReference type="AlphaFoldDB" id="A0A4C1Y2P2"/>
<reference evidence="2 3" key="1">
    <citation type="journal article" date="2019" name="Commun. Biol.">
        <title>The bagworm genome reveals a unique fibroin gene that provides high tensile strength.</title>
        <authorList>
            <person name="Kono N."/>
            <person name="Nakamura H."/>
            <person name="Ohtoshi R."/>
            <person name="Tomita M."/>
            <person name="Numata K."/>
            <person name="Arakawa K."/>
        </authorList>
    </citation>
    <scope>NUCLEOTIDE SEQUENCE [LARGE SCALE GENOMIC DNA]</scope>
</reference>
<proteinExistence type="predicted"/>
<feature type="compositionally biased region" description="Basic residues" evidence="1">
    <location>
        <begin position="21"/>
        <end position="33"/>
    </location>
</feature>
<keyword evidence="3" id="KW-1185">Reference proteome</keyword>